<proteinExistence type="predicted"/>
<organism evidence="1 2">
    <name type="scientific">Peronosclerospora sorghi</name>
    <dbReference type="NCBI Taxonomy" id="230839"/>
    <lineage>
        <taxon>Eukaryota</taxon>
        <taxon>Sar</taxon>
        <taxon>Stramenopiles</taxon>
        <taxon>Oomycota</taxon>
        <taxon>Peronosporomycetes</taxon>
        <taxon>Peronosporales</taxon>
        <taxon>Peronosporaceae</taxon>
        <taxon>Peronosclerospora</taxon>
    </lineage>
</organism>
<evidence type="ECO:0000313" key="2">
    <source>
        <dbReference type="Proteomes" id="UP001163321"/>
    </source>
</evidence>
<sequence>MVYLFLMVFAPGIYFDPVKVSMLIPAELPNKRLRTPLLLWNDINLQCVTKTDAVAVFLNDSHTPADRLTLAAYSTNKKDQIEFIYDLDERRTAQLVKAVNDAHDRFNTTSTDHHHEVFFQAQLQLKARNQSRKFAADLHLSERATEHFFRPPQKDFLRSPITGFKDEDGVVTEDPVLVARVTASFGGRFSSLLRQNFVTNMKNPFADDCTGLLSDIQDADCFIELVQLYSKAAGLRLNTSKTTIMPFTHKISRLKIQNIRSSSSFKILGVKDTVNAHRGGLGLTPVKEFIQSMHLKSLGDAIAATVRRCAAPRWMTPAIPLFSKALELKARVLTSCTHWPKENGPSLLTSGSLHYTYGRISI</sequence>
<evidence type="ECO:0000313" key="1">
    <source>
        <dbReference type="EMBL" id="KAI9919545.1"/>
    </source>
</evidence>
<gene>
    <name evidence="1" type="ORF">PsorP6_017413</name>
</gene>
<keyword evidence="2" id="KW-1185">Reference proteome</keyword>
<accession>A0ACC0WLK1</accession>
<reference evidence="1 2" key="1">
    <citation type="journal article" date="2022" name="bioRxiv">
        <title>The genome of the oomycete Peronosclerospora sorghi, a cosmopolitan pathogen of maize and sorghum, is inflated with dispersed pseudogenes.</title>
        <authorList>
            <person name="Fletcher K."/>
            <person name="Martin F."/>
            <person name="Isakeit T."/>
            <person name="Cavanaugh K."/>
            <person name="Magill C."/>
            <person name="Michelmore R."/>
        </authorList>
    </citation>
    <scope>NUCLEOTIDE SEQUENCE [LARGE SCALE GENOMIC DNA]</scope>
    <source>
        <strain evidence="1">P6</strain>
    </source>
</reference>
<name>A0ACC0WLK1_9STRA</name>
<dbReference type="EMBL" id="CM047590">
    <property type="protein sequence ID" value="KAI9919545.1"/>
    <property type="molecule type" value="Genomic_DNA"/>
</dbReference>
<comment type="caution">
    <text evidence="1">The sequence shown here is derived from an EMBL/GenBank/DDBJ whole genome shotgun (WGS) entry which is preliminary data.</text>
</comment>
<protein>
    <submittedName>
        <fullName evidence="1">Uncharacterized protein</fullName>
    </submittedName>
</protein>
<dbReference type="Proteomes" id="UP001163321">
    <property type="component" value="Chromosome 11"/>
</dbReference>